<keyword evidence="7" id="KW-1185">Reference proteome</keyword>
<name>A0A8K0HGK3_9ROSA</name>
<dbReference type="PROSITE" id="PS51388">
    <property type="entry name" value="GED"/>
    <property type="match status" value="1"/>
</dbReference>
<organism evidence="6 7">
    <name type="scientific">Rhamnella rubrinervis</name>
    <dbReference type="NCBI Taxonomy" id="2594499"/>
    <lineage>
        <taxon>Eukaryota</taxon>
        <taxon>Viridiplantae</taxon>
        <taxon>Streptophyta</taxon>
        <taxon>Embryophyta</taxon>
        <taxon>Tracheophyta</taxon>
        <taxon>Spermatophyta</taxon>
        <taxon>Magnoliopsida</taxon>
        <taxon>eudicotyledons</taxon>
        <taxon>Gunneridae</taxon>
        <taxon>Pentapetalae</taxon>
        <taxon>rosids</taxon>
        <taxon>fabids</taxon>
        <taxon>Rosales</taxon>
        <taxon>Rhamnaceae</taxon>
        <taxon>rhamnoid group</taxon>
        <taxon>Rhamneae</taxon>
        <taxon>Rhamnella</taxon>
    </lineage>
</organism>
<reference evidence="6" key="1">
    <citation type="submission" date="2020-03" db="EMBL/GenBank/DDBJ databases">
        <title>A high-quality chromosome-level genome assembly of a woody plant with both climbing and erect habits, Rhamnella rubrinervis.</title>
        <authorList>
            <person name="Lu Z."/>
            <person name="Yang Y."/>
            <person name="Zhu X."/>
            <person name="Sun Y."/>
        </authorList>
    </citation>
    <scope>NUCLEOTIDE SEQUENCE</scope>
    <source>
        <strain evidence="6">BYM</strain>
        <tissue evidence="6">Leaf</tissue>
    </source>
</reference>
<dbReference type="OrthoDB" id="5061070at2759"/>
<dbReference type="InterPro" id="IPR001401">
    <property type="entry name" value="Dynamin_GTPase"/>
</dbReference>
<dbReference type="AlphaFoldDB" id="A0A8K0HGK3"/>
<evidence type="ECO:0000256" key="3">
    <source>
        <dbReference type="ARBA" id="ARBA00023175"/>
    </source>
</evidence>
<dbReference type="InterPro" id="IPR003130">
    <property type="entry name" value="GED"/>
</dbReference>
<dbReference type="GO" id="GO:0008017">
    <property type="term" value="F:microtubule binding"/>
    <property type="evidence" value="ECO:0007669"/>
    <property type="project" value="TreeGrafter"/>
</dbReference>
<dbReference type="Proteomes" id="UP000796880">
    <property type="component" value="Unassembled WGS sequence"/>
</dbReference>
<dbReference type="PROSITE" id="PS51718">
    <property type="entry name" value="G_DYNAMIN_2"/>
    <property type="match status" value="1"/>
</dbReference>
<feature type="domain" description="GED" evidence="4">
    <location>
        <begin position="614"/>
        <end position="707"/>
    </location>
</feature>
<dbReference type="Pfam" id="PF02212">
    <property type="entry name" value="GED"/>
    <property type="match status" value="1"/>
</dbReference>
<dbReference type="InterPro" id="IPR027417">
    <property type="entry name" value="P-loop_NTPase"/>
</dbReference>
<evidence type="ECO:0000313" key="6">
    <source>
        <dbReference type="EMBL" id="KAF3451349.1"/>
    </source>
</evidence>
<dbReference type="EMBL" id="VOIH02000003">
    <property type="protein sequence ID" value="KAF3451349.1"/>
    <property type="molecule type" value="Genomic_DNA"/>
</dbReference>
<dbReference type="InterPro" id="IPR000375">
    <property type="entry name" value="Dynamin_stalk"/>
</dbReference>
<dbReference type="Pfam" id="PF00350">
    <property type="entry name" value="Dynamin_N"/>
    <property type="match status" value="1"/>
</dbReference>
<dbReference type="Gene3D" id="1.20.120.1240">
    <property type="entry name" value="Dynamin, middle domain"/>
    <property type="match status" value="1"/>
</dbReference>
<dbReference type="GO" id="GO:0005525">
    <property type="term" value="F:GTP binding"/>
    <property type="evidence" value="ECO:0007669"/>
    <property type="project" value="UniProtKB-KW"/>
</dbReference>
<dbReference type="CDD" id="cd08771">
    <property type="entry name" value="DLP_1"/>
    <property type="match status" value="1"/>
</dbReference>
<dbReference type="Gene3D" id="3.40.50.300">
    <property type="entry name" value="P-loop containing nucleotide triphosphate hydrolases"/>
    <property type="match status" value="1"/>
</dbReference>
<dbReference type="PRINTS" id="PR00195">
    <property type="entry name" value="DYNAMIN"/>
</dbReference>
<keyword evidence="1" id="KW-0547">Nucleotide-binding</keyword>
<dbReference type="SUPFAM" id="SSF52540">
    <property type="entry name" value="P-loop containing nucleoside triphosphate hydrolases"/>
    <property type="match status" value="1"/>
</dbReference>
<evidence type="ECO:0008006" key="8">
    <source>
        <dbReference type="Google" id="ProtNLM"/>
    </source>
</evidence>
<dbReference type="GO" id="GO:0003924">
    <property type="term" value="F:GTPase activity"/>
    <property type="evidence" value="ECO:0007669"/>
    <property type="project" value="InterPro"/>
</dbReference>
<keyword evidence="3" id="KW-0505">Motor protein</keyword>
<evidence type="ECO:0000313" key="7">
    <source>
        <dbReference type="Proteomes" id="UP000796880"/>
    </source>
</evidence>
<comment type="caution">
    <text evidence="6">The sequence shown here is derived from an EMBL/GenBank/DDBJ whole genome shotgun (WGS) entry which is preliminary data.</text>
</comment>
<proteinExistence type="predicted"/>
<dbReference type="FunFam" id="3.40.50.300:FF:001237">
    <property type="entry name" value="Dynamin-related protein 4C"/>
    <property type="match status" value="1"/>
</dbReference>
<evidence type="ECO:0000256" key="2">
    <source>
        <dbReference type="ARBA" id="ARBA00023134"/>
    </source>
</evidence>
<dbReference type="GO" id="GO:0005737">
    <property type="term" value="C:cytoplasm"/>
    <property type="evidence" value="ECO:0007669"/>
    <property type="project" value="TreeGrafter"/>
</dbReference>
<keyword evidence="2" id="KW-0342">GTP-binding</keyword>
<evidence type="ECO:0000259" key="5">
    <source>
        <dbReference type="PROSITE" id="PS51718"/>
    </source>
</evidence>
<dbReference type="InterPro" id="IPR045063">
    <property type="entry name" value="Dynamin_N"/>
</dbReference>
<feature type="domain" description="Dynamin-type G" evidence="5">
    <location>
        <begin position="100"/>
        <end position="361"/>
    </location>
</feature>
<dbReference type="InterPro" id="IPR030381">
    <property type="entry name" value="G_DYNAMIN_dom"/>
</dbReference>
<dbReference type="Pfam" id="PF01031">
    <property type="entry name" value="Dynamin_M"/>
    <property type="match status" value="1"/>
</dbReference>
<dbReference type="SMART" id="SM00053">
    <property type="entry name" value="DYNc"/>
    <property type="match status" value="1"/>
</dbReference>
<sequence length="711" mass="80051">MGDCRKAIGRLPGGDLIRWLNLTLLHNSSSSFSAFQIQEKQMDPSQELTSTDKEDTHELVPVVETDGPLCPPIVSPYNDRIRPLLDAVDRLRKLMVMEEGIELPTIVVVGDQSSGKSSVLESLAGISLPRGHGICTRAPLIMRLQHHSDPQPELSLEFNDEVVSTDEDHISEAINDATERIAGHGKGISNNPITLVVKKMGVPDLTMVDLPGITRVPVKGQPENIYEQIRDIIMEYIRPEESIILNVLSATVDFPTCESIRMSQSVDKTGKRTLAVVTKADQAPEGLLEKVTADDVNIGLGYVCVRNRIGDESYEEARIEEATLFQTHHLLSKIDKSMVGVPVLAQRLVQIQAGSIARNLPEIVKKINDKLNSNLTELNMLPKNVSSVAEATTAFMQIVGLVKESLKKILISGEFEEYPDEKRMHCTARLVEMLNQFSEQLHSSAESDLISDFLMDEIKILEESKEFSLPNFLPRTAFLSILQRKVKAIAGTPIEFVGKLWDYIEEVVMVVLMRHVEDYYQLQLATRRAGENLIARMKERSINWVMEIVEMETVTDYTCNPEYVSECTKLLGQKDTFMSNLFDNTSRPSTINIEGLGEIEVGHLRQYKYLIHQAFDLRMRMVAYWKIVLRRFVDCMALHLQLSVKNLVNKELEMEVVNESVASHVGGIEKLMEELPSVASQRVRLNRSIKKLRDCKAVVTKIMDRIVAYGD</sequence>
<protein>
    <recommendedName>
        <fullName evidence="8">Dynamin-related protein 4C-like</fullName>
    </recommendedName>
</protein>
<accession>A0A8K0HGK3</accession>
<dbReference type="InterPro" id="IPR022812">
    <property type="entry name" value="Dynamin"/>
</dbReference>
<dbReference type="GO" id="GO:0016020">
    <property type="term" value="C:membrane"/>
    <property type="evidence" value="ECO:0007669"/>
    <property type="project" value="TreeGrafter"/>
</dbReference>
<dbReference type="PANTHER" id="PTHR11566:SF173">
    <property type="entry name" value="DYNAMIN-RELATED PROTEIN 4C"/>
    <property type="match status" value="1"/>
</dbReference>
<evidence type="ECO:0000256" key="1">
    <source>
        <dbReference type="ARBA" id="ARBA00022741"/>
    </source>
</evidence>
<evidence type="ECO:0000259" key="4">
    <source>
        <dbReference type="PROSITE" id="PS51388"/>
    </source>
</evidence>
<dbReference type="GO" id="GO:0005874">
    <property type="term" value="C:microtubule"/>
    <property type="evidence" value="ECO:0007669"/>
    <property type="project" value="TreeGrafter"/>
</dbReference>
<gene>
    <name evidence="6" type="ORF">FNV43_RR07444</name>
</gene>
<dbReference type="InterPro" id="IPR020850">
    <property type="entry name" value="GED_dom"/>
</dbReference>
<dbReference type="PANTHER" id="PTHR11566">
    <property type="entry name" value="DYNAMIN"/>
    <property type="match status" value="1"/>
</dbReference>